<dbReference type="Pfam" id="PF11878">
    <property type="entry name" value="DOCK_C-D_N"/>
    <property type="match status" value="1"/>
</dbReference>
<dbReference type="InterPro" id="IPR046770">
    <property type="entry name" value="DOCKER_Lobe_B"/>
</dbReference>
<evidence type="ECO:0000256" key="2">
    <source>
        <dbReference type="ARBA" id="ARBA00022658"/>
    </source>
</evidence>
<dbReference type="InterPro" id="IPR037808">
    <property type="entry name" value="C2_Dock-C"/>
</dbReference>
<dbReference type="PANTHER" id="PTHR23317">
    <property type="entry name" value="DEDICATOR OF CYTOKINESIS DOCK"/>
    <property type="match status" value="1"/>
</dbReference>
<dbReference type="Pfam" id="PF14429">
    <property type="entry name" value="DOCK-C2"/>
    <property type="match status" value="1"/>
</dbReference>
<dbReference type="Pfam" id="PF06920">
    <property type="entry name" value="DHR-2_Lobe_A"/>
    <property type="match status" value="1"/>
</dbReference>
<dbReference type="InterPro" id="IPR027357">
    <property type="entry name" value="DOCKER_dom"/>
</dbReference>
<dbReference type="PROSITE" id="PS51650">
    <property type="entry name" value="C2_DOCK"/>
    <property type="match status" value="1"/>
</dbReference>
<dbReference type="Gene3D" id="1.20.58.740">
    <property type="match status" value="1"/>
</dbReference>
<organism evidence="8 9">
    <name type="scientific">Anas platyrhynchos</name>
    <name type="common">Mallard</name>
    <name type="synonym">Anas boschas</name>
    <dbReference type="NCBI Taxonomy" id="8839"/>
    <lineage>
        <taxon>Eukaryota</taxon>
        <taxon>Metazoa</taxon>
        <taxon>Chordata</taxon>
        <taxon>Craniata</taxon>
        <taxon>Vertebrata</taxon>
        <taxon>Euteleostomi</taxon>
        <taxon>Archelosauria</taxon>
        <taxon>Archosauria</taxon>
        <taxon>Dinosauria</taxon>
        <taxon>Saurischia</taxon>
        <taxon>Theropoda</taxon>
        <taxon>Coelurosauria</taxon>
        <taxon>Aves</taxon>
        <taxon>Neognathae</taxon>
        <taxon>Galloanserae</taxon>
        <taxon>Anseriformes</taxon>
        <taxon>Anatidae</taxon>
        <taxon>Anatinae</taxon>
        <taxon>Anas</taxon>
    </lineage>
</organism>
<reference evidence="8" key="1">
    <citation type="submission" date="2019-08" db="EMBL/GenBank/DDBJ databases">
        <title>Three high-quality genomes provides insights into domestication of ducks.</title>
        <authorList>
            <person name="Hou Z.C."/>
            <person name="Zhu F."/>
            <person name="Yin Z.T."/>
            <person name="Zhang F."/>
        </authorList>
    </citation>
    <scope>NUCLEOTIDE SEQUENCE [LARGE SCALE GENOMIC DNA]</scope>
</reference>
<dbReference type="FunFam" id="1.20.58.740:FF:000002">
    <property type="entry name" value="Dedicator of cytokinesis protein 7"/>
    <property type="match status" value="1"/>
</dbReference>
<feature type="region of interest" description="Disordered" evidence="4">
    <location>
        <begin position="93"/>
        <end position="140"/>
    </location>
</feature>
<dbReference type="CDD" id="cd08696">
    <property type="entry name" value="C2_Dock-C"/>
    <property type="match status" value="1"/>
</dbReference>
<dbReference type="InterPro" id="IPR026791">
    <property type="entry name" value="DOCK"/>
</dbReference>
<feature type="region of interest" description="Disordered" evidence="4">
    <location>
        <begin position="802"/>
        <end position="859"/>
    </location>
</feature>
<dbReference type="InterPro" id="IPR043162">
    <property type="entry name" value="DOCK_C_lobe_C"/>
</dbReference>
<dbReference type="Pfam" id="PF20422">
    <property type="entry name" value="DHR-2_Lobe_B"/>
    <property type="match status" value="1"/>
</dbReference>
<evidence type="ECO:0000313" key="9">
    <source>
        <dbReference type="Proteomes" id="UP000694400"/>
    </source>
</evidence>
<feature type="domain" description="DOCKER" evidence="7">
    <location>
        <begin position="1515"/>
        <end position="1949"/>
    </location>
</feature>
<evidence type="ECO:0000259" key="6">
    <source>
        <dbReference type="PROSITE" id="PS51650"/>
    </source>
</evidence>
<dbReference type="PROSITE" id="PS51651">
    <property type="entry name" value="DOCKER"/>
    <property type="match status" value="1"/>
</dbReference>
<dbReference type="Gene3D" id="1.25.40.410">
    <property type="match status" value="1"/>
</dbReference>
<evidence type="ECO:0000256" key="5">
    <source>
        <dbReference type="SAM" id="SignalP"/>
    </source>
</evidence>
<name>A0A8B9TTY9_ANAPL</name>
<evidence type="ECO:0000256" key="4">
    <source>
        <dbReference type="SAM" id="MobiDB-lite"/>
    </source>
</evidence>
<dbReference type="InterPro" id="IPR046769">
    <property type="entry name" value="DOCKER_Lobe_A"/>
</dbReference>
<evidence type="ECO:0000256" key="1">
    <source>
        <dbReference type="ARBA" id="ARBA00022553"/>
    </source>
</evidence>
<dbReference type="InterPro" id="IPR043161">
    <property type="entry name" value="DOCK_C_lobe_A"/>
</dbReference>
<proteinExistence type="inferred from homology"/>
<dbReference type="GO" id="GO:0007409">
    <property type="term" value="P:axonogenesis"/>
    <property type="evidence" value="ECO:0007669"/>
    <property type="project" value="TreeGrafter"/>
</dbReference>
<comment type="similarity">
    <text evidence="3">Belongs to the DOCK family.</text>
</comment>
<sequence length="1966" mass="223239">MYIFSLRRFFLSIVKKSLFFSTLPLLVFSQVPLTEAVEPVDLEEYLSAHPMPVESGPLRDLFEFPSDDIEVVYTPRECRTLVSAVPEERYHKLGTGFNPNTLDKQKERQKGLPKQVFESDEAPDGNSYQDEQRRSMSIDDTPRGSWACSIFDLKNSLPDALLPNLLDRTPNEEIDHHNEDQRKSNRHKELFALHPAPDEEEPIERLSVPEVPKEHFGQRLLVKCLSLKFEIEIEPIFASLALYDVKEKKKISENFYFDLNSEQMKGMLRPHVPPAAISTLARSAIFSITYPSQDVFLVIKLEKVLQQGDIGECAEPYMIFKESDAAKNKEKLEKLKCQAEQFCQRLGKYRMPFAWTAIHLMNIVSSAGSLERDSTEVEVGTGERTTSGDEACNLTSFRPATLTVTNFFKQEGDRLSDEDLYKLRPITAQLKIDISPAPENPHYCLTPELLQVKLYPDSRVRPTREILEFPARDVYVPNTTYRNLLYVYPQSLNFANRQGSARNITVKVQFMYGEDPSNAMPVIFGKSSCPEFSKEAYTAVVYHNRSPDFHEEIKIKLPATLTDHHHLLFTFYHVSCQQKQNTPLETPVGYTWIPMLQNGRLKTGQFCLPVSLEKPPQAYSVLSPEVPLPGMKWVDNHKGVFNVEVVAVSSLHTQDPYLDKFFALVHALDEHMFPVRIGDMRIMENNLENELKSSISALNSSQLEPVVRFLHLLLDKLILLVVRPPVIAGQIVNLGQASFEAMASIINRLHKNLDGNQDQHGRNSLLASYIYYVFRPGGLGGSVHYATMARSAVRPASLNLNRSRSLSNSNPDISGTPTSPDDEVRSIIGSKGLDRSNSWVNTGGPKAAPWGSNPSPSAESTQLFHEELALQWVVCSGSVREAALQQAWFFFELMVKSMVHHLYFADKLEGSRKHRFPERFMDDVNALVSTIAGDIVSRFQKDTEMVERLNTSLAFFLNDLLSIMDRGFVFSLIKTCYKQVSAKLYNIPNPSNLVSLRLDFLRIVCSHEHYVTLNLPCSLLTPPASPSPSVSSATSQSSGFSTNVQDQKIQHYLAGLVLTELAVILDPDAEGLFGLHKKVINMVHNLLSSHDSDPRYADPQVKARVAMLYLPLIGVIMETVPQLYDFTESHNQRGRPSCVAVDDYESEGGSMISQTVAMAIAGTSVHQLARQHSTFSTESSRSLLICLLWVLKNADESVLQKWFTDLSVLQLNRLLDLLYLCVSCFEYKGKKVFERMNSLTFKKSKDMRAKLEEAILGSIGARQEMVRRSRGQLGNQENLRWRKDMTHWRQNTEKLDKSRAEIEHEALIDGNLATEANLIILDTLEIVVQTVSVTESKESILGGVLKVLLHSMACNQSALYLQHCFATQRALVSKFPELLFEEETEQCADLCLRLLRHCSSSISTIRSHASASLYLLMRQNFEIGNNFARVKMQVTMSLSSLVGTSQNFNEEFLRRSLKTILTYAEEDLELRETTFPDQVQDLVFNLHMILSDTVKMKEHQEDPEMLIDLMYRIAKGYQNSPDLRLTWLQNMAGKHSERSNHAESAQCLVHSAALVAEYLSMLEDRKYLPVGCVTFQNISSNVLEESAVSDDVVSPDEEGICSGKYFTEAGLVGLLEQAAASFSMAGMYEAVNEVYKVLIPIHEANRDAKKLSTIHGKLQEAFSKIVHQDGKRMFGTYFRVGFYGTKFGDLDEQEFVYKEPAITKLAEISHRLEGFYGERFGEDVLEVIKDSNPVDKCKLDPNKAYIQITYVEPYFDTYEMKDRITYFDKNYNLRRFMYCTPFTLDGRAHGDLHEQFKRKTILTTSHAFPYIKTRINVIHKEEIILTPIEVAIEDMQKKTQELAFATHQDPADPKMLQMVLQGSVGTTVNQGPLEVAQVFLSEIPNDPKLFRHHNKLRLCFKDFTKRCEDALRKNKSLIGPDQKEYQRELERNYHRLKEALQPLINRKIPQLYKAVFGTGMRSSTST</sequence>
<feature type="chain" id="PRO_5034386948" evidence="5">
    <location>
        <begin position="37"/>
        <end position="1966"/>
    </location>
</feature>
<feature type="compositionally biased region" description="Basic and acidic residues" evidence="4">
    <location>
        <begin position="130"/>
        <end position="140"/>
    </location>
</feature>
<keyword evidence="5" id="KW-0732">Signal</keyword>
<dbReference type="Gene3D" id="2.60.40.150">
    <property type="entry name" value="C2 domain"/>
    <property type="match status" value="1"/>
</dbReference>
<dbReference type="InterPro" id="IPR035892">
    <property type="entry name" value="C2_domain_sf"/>
</dbReference>
<feature type="signal peptide" evidence="5">
    <location>
        <begin position="1"/>
        <end position="36"/>
    </location>
</feature>
<dbReference type="GO" id="GO:0005085">
    <property type="term" value="F:guanyl-nucleotide exchange factor activity"/>
    <property type="evidence" value="ECO:0007669"/>
    <property type="project" value="UniProtKB-KW"/>
</dbReference>
<protein>
    <submittedName>
        <fullName evidence="8">Dedicator of cytokinesis 7</fullName>
    </submittedName>
</protein>
<dbReference type="Ensembl" id="ENSAPLT00020027368.1">
    <property type="protein sequence ID" value="ENSAPLP00020025379.1"/>
    <property type="gene ID" value="ENSAPLG00020016616.1"/>
</dbReference>
<dbReference type="FunFam" id="1.25.40.410:FF:000002">
    <property type="entry name" value="Dedicator of cytokinesis protein 7"/>
    <property type="match status" value="1"/>
</dbReference>
<evidence type="ECO:0000259" key="7">
    <source>
        <dbReference type="PROSITE" id="PS51651"/>
    </source>
</evidence>
<keyword evidence="1" id="KW-0597">Phosphoprotein</keyword>
<dbReference type="Pfam" id="PF20421">
    <property type="entry name" value="DHR-2_Lobe_C"/>
    <property type="match status" value="1"/>
</dbReference>
<dbReference type="PANTHER" id="PTHR23317:SF78">
    <property type="entry name" value="DEDICATOR OF CYTOKINESIS PROTEIN 7"/>
    <property type="match status" value="1"/>
</dbReference>
<reference evidence="8" key="2">
    <citation type="submission" date="2025-08" db="UniProtKB">
        <authorList>
            <consortium name="Ensembl"/>
        </authorList>
    </citation>
    <scope>IDENTIFICATION</scope>
</reference>
<dbReference type="InterPro" id="IPR021816">
    <property type="entry name" value="DOCK_C/D_N"/>
</dbReference>
<dbReference type="InterPro" id="IPR046773">
    <property type="entry name" value="DOCKER_Lobe_C"/>
</dbReference>
<evidence type="ECO:0000256" key="3">
    <source>
        <dbReference type="PROSITE-ProRule" id="PRU00983"/>
    </source>
</evidence>
<feature type="domain" description="C2 DOCK-type" evidence="6">
    <location>
        <begin position="482"/>
        <end position="648"/>
    </location>
</feature>
<dbReference type="FunFam" id="2.60.40.150:FF:000022">
    <property type="entry name" value="Dedicator of cytokinesis protein 7"/>
    <property type="match status" value="1"/>
</dbReference>
<keyword evidence="2" id="KW-0344">Guanine-nucleotide releasing factor</keyword>
<reference evidence="8" key="3">
    <citation type="submission" date="2025-09" db="UniProtKB">
        <authorList>
            <consortium name="Ensembl"/>
        </authorList>
    </citation>
    <scope>IDENTIFICATION</scope>
</reference>
<dbReference type="Proteomes" id="UP000694400">
    <property type="component" value="Chromosome 8"/>
</dbReference>
<evidence type="ECO:0000313" key="8">
    <source>
        <dbReference type="Ensembl" id="ENSAPLP00020025379.1"/>
    </source>
</evidence>
<dbReference type="InterPro" id="IPR027007">
    <property type="entry name" value="C2_DOCK-type_domain"/>
</dbReference>
<dbReference type="GO" id="GO:0007264">
    <property type="term" value="P:small GTPase-mediated signal transduction"/>
    <property type="evidence" value="ECO:0007669"/>
    <property type="project" value="InterPro"/>
</dbReference>
<dbReference type="CDD" id="cd11703">
    <property type="entry name" value="DHR2_DOCK7"/>
    <property type="match status" value="1"/>
</dbReference>
<accession>A0A8B9TTY9</accession>